<evidence type="ECO:0000313" key="2">
    <source>
        <dbReference type="EMBL" id="CAH3124351.1"/>
    </source>
</evidence>
<protein>
    <submittedName>
        <fullName evidence="2">Uncharacterized protein</fullName>
    </submittedName>
</protein>
<dbReference type="EMBL" id="CALNXK010000039">
    <property type="protein sequence ID" value="CAH3124351.1"/>
    <property type="molecule type" value="Genomic_DNA"/>
</dbReference>
<evidence type="ECO:0000313" key="3">
    <source>
        <dbReference type="Proteomes" id="UP001159405"/>
    </source>
</evidence>
<name>A0ABN8NX19_9CNID</name>
<comment type="caution">
    <text evidence="2">The sequence shown here is derived from an EMBL/GenBank/DDBJ whole genome shotgun (WGS) entry which is preliminary data.</text>
</comment>
<keyword evidence="3" id="KW-1185">Reference proteome</keyword>
<proteinExistence type="predicted"/>
<feature type="region of interest" description="Disordered" evidence="1">
    <location>
        <begin position="15"/>
        <end position="59"/>
    </location>
</feature>
<organism evidence="2 3">
    <name type="scientific">Porites lobata</name>
    <dbReference type="NCBI Taxonomy" id="104759"/>
    <lineage>
        <taxon>Eukaryota</taxon>
        <taxon>Metazoa</taxon>
        <taxon>Cnidaria</taxon>
        <taxon>Anthozoa</taxon>
        <taxon>Hexacorallia</taxon>
        <taxon>Scleractinia</taxon>
        <taxon>Fungiina</taxon>
        <taxon>Poritidae</taxon>
        <taxon>Porites</taxon>
    </lineage>
</organism>
<gene>
    <name evidence="2" type="ORF">PLOB_00030536</name>
</gene>
<accession>A0ABN8NX19</accession>
<feature type="compositionally biased region" description="Low complexity" evidence="1">
    <location>
        <begin position="34"/>
        <end position="53"/>
    </location>
</feature>
<evidence type="ECO:0000256" key="1">
    <source>
        <dbReference type="SAM" id="MobiDB-lite"/>
    </source>
</evidence>
<dbReference type="Proteomes" id="UP001159405">
    <property type="component" value="Unassembled WGS sequence"/>
</dbReference>
<sequence>MPISHDYLTGPALENLSGYLEDPFPSLPRATADQQKSQSTKPKKSTQQETTTPAAHQPFSLDKQTQLEQLKHSNLQLQLELTRTQLELAKLSPNGGSVPTLKDLRTKDKKERKHLSLLPNDYLFSAKGKIDCDNLEISEFVGGFLEFLNSQPESAQQRYLAYVKLLMERAATYSWNSIRNVHISINTVVEAGRLSPTI</sequence>
<reference evidence="2 3" key="1">
    <citation type="submission" date="2022-05" db="EMBL/GenBank/DDBJ databases">
        <authorList>
            <consortium name="Genoscope - CEA"/>
            <person name="William W."/>
        </authorList>
    </citation>
    <scope>NUCLEOTIDE SEQUENCE [LARGE SCALE GENOMIC DNA]</scope>
</reference>